<accession>A0A6M3MCV8</accession>
<dbReference type="EMBL" id="MT143796">
    <property type="protein sequence ID" value="QJB02612.1"/>
    <property type="molecule type" value="Genomic_DNA"/>
</dbReference>
<sequence>MPGRKRKYLPYGLTKKEKKDPVLRRKLARCIKRVEKSACPISAKRKGKYNYKKCRYNPVAVCRASLKRR</sequence>
<reference evidence="1" key="1">
    <citation type="submission" date="2020-03" db="EMBL/GenBank/DDBJ databases">
        <title>The deep terrestrial virosphere.</title>
        <authorList>
            <person name="Holmfeldt K."/>
            <person name="Nilsson E."/>
            <person name="Simone D."/>
            <person name="Lopez-Fernandez M."/>
            <person name="Wu X."/>
            <person name="de Brujin I."/>
            <person name="Lundin D."/>
            <person name="Andersson A."/>
            <person name="Bertilsson S."/>
            <person name="Dopson M."/>
        </authorList>
    </citation>
    <scope>NUCLEOTIDE SEQUENCE</scope>
    <source>
        <strain evidence="1">MM171B01145</strain>
    </source>
</reference>
<organism evidence="1">
    <name type="scientific">viral metagenome</name>
    <dbReference type="NCBI Taxonomy" id="1070528"/>
    <lineage>
        <taxon>unclassified sequences</taxon>
        <taxon>metagenomes</taxon>
        <taxon>organismal metagenomes</taxon>
    </lineage>
</organism>
<gene>
    <name evidence="1" type="ORF">MM171B01145_0005</name>
</gene>
<name>A0A6M3MCV8_9ZZZZ</name>
<proteinExistence type="predicted"/>
<protein>
    <submittedName>
        <fullName evidence="1">Uncharacterized protein</fullName>
    </submittedName>
</protein>
<dbReference type="AlphaFoldDB" id="A0A6M3MCV8"/>
<evidence type="ECO:0000313" key="1">
    <source>
        <dbReference type="EMBL" id="QJB02612.1"/>
    </source>
</evidence>